<evidence type="ECO:0000313" key="4">
    <source>
        <dbReference type="EMBL" id="MFB9519813.1"/>
    </source>
</evidence>
<dbReference type="RefSeq" id="WP_380836825.1">
    <property type="nucleotide sequence ID" value="NZ_BAAAXE010000013.1"/>
</dbReference>
<feature type="compositionally biased region" description="Basic residues" evidence="1">
    <location>
        <begin position="106"/>
        <end position="124"/>
    </location>
</feature>
<protein>
    <submittedName>
        <fullName evidence="4">IS5 family transposase</fullName>
    </submittedName>
</protein>
<dbReference type="Proteomes" id="UP001589718">
    <property type="component" value="Unassembled WGS sequence"/>
</dbReference>
<name>A0ABV5P9E0_STRCM</name>
<feature type="domain" description="Insertion element IS402-like" evidence="3">
    <location>
        <begin position="7"/>
        <end position="77"/>
    </location>
</feature>
<organism evidence="4 5">
    <name type="scientific">Streptomyces cremeus</name>
    <dbReference type="NCBI Taxonomy" id="66881"/>
    <lineage>
        <taxon>Bacteria</taxon>
        <taxon>Bacillati</taxon>
        <taxon>Actinomycetota</taxon>
        <taxon>Actinomycetes</taxon>
        <taxon>Kitasatosporales</taxon>
        <taxon>Streptomycetaceae</taxon>
        <taxon>Streptomyces</taxon>
    </lineage>
</organism>
<dbReference type="Pfam" id="PF13340">
    <property type="entry name" value="DUF4096"/>
    <property type="match status" value="1"/>
</dbReference>
<comment type="caution">
    <text evidence="4">The sequence shown here is derived from an EMBL/GenBank/DDBJ whole genome shotgun (WGS) entry which is preliminary data.</text>
</comment>
<dbReference type="NCBIfam" id="NF033580">
    <property type="entry name" value="transpos_IS5_3"/>
    <property type="match status" value="1"/>
</dbReference>
<dbReference type="EMBL" id="JBHMCR010000004">
    <property type="protein sequence ID" value="MFB9519813.1"/>
    <property type="molecule type" value="Genomic_DNA"/>
</dbReference>
<keyword evidence="5" id="KW-1185">Reference proteome</keyword>
<sequence length="283" mass="32593">MVRRHELSDGEWDVLSGLLPRTETGRPRRDDRVMLNGIVWKLRTGSAWRDVPERYGPWRTLYTRFRRWALDGTFTRMLETVQARKDAAGDIDWLVSVDSTITRAHQHAAGARKKGQSPQRRHTNHALGRSRGGLTTKIHLACDGRGRPLGFLLTGGNINDCTQLEQVLAQIKVARQGPGRPRTRPDHLLGDKGYSSWKIRNYLRRRGIPHTTPERADQRTNRRRRGSSGGRPPAFDTERYKQRNVVERCFNALKQYRATATRYDKTRESYEAVLTIASLLMWI</sequence>
<dbReference type="InterPro" id="IPR002559">
    <property type="entry name" value="Transposase_11"/>
</dbReference>
<dbReference type="Pfam" id="PF01609">
    <property type="entry name" value="DDE_Tnp_1"/>
    <property type="match status" value="1"/>
</dbReference>
<proteinExistence type="predicted"/>
<dbReference type="InterPro" id="IPR025161">
    <property type="entry name" value="IS402-like_dom"/>
</dbReference>
<feature type="region of interest" description="Disordered" evidence="1">
    <location>
        <begin position="205"/>
        <end position="238"/>
    </location>
</feature>
<evidence type="ECO:0000256" key="1">
    <source>
        <dbReference type="SAM" id="MobiDB-lite"/>
    </source>
</evidence>
<feature type="domain" description="Transposase IS4-like" evidence="2">
    <location>
        <begin position="94"/>
        <end position="281"/>
    </location>
</feature>
<evidence type="ECO:0000259" key="3">
    <source>
        <dbReference type="Pfam" id="PF13340"/>
    </source>
</evidence>
<dbReference type="PANTHER" id="PTHR30007">
    <property type="entry name" value="PHP DOMAIN PROTEIN"/>
    <property type="match status" value="1"/>
</dbReference>
<accession>A0ABV5P9E0</accession>
<feature type="region of interest" description="Disordered" evidence="1">
    <location>
        <begin position="106"/>
        <end position="130"/>
    </location>
</feature>
<dbReference type="PANTHER" id="PTHR30007:SF1">
    <property type="entry name" value="BLR1914 PROTEIN"/>
    <property type="match status" value="1"/>
</dbReference>
<gene>
    <name evidence="4" type="ORF">ACFFTU_07645</name>
</gene>
<evidence type="ECO:0000313" key="5">
    <source>
        <dbReference type="Proteomes" id="UP001589718"/>
    </source>
</evidence>
<reference evidence="4 5" key="1">
    <citation type="submission" date="2024-09" db="EMBL/GenBank/DDBJ databases">
        <authorList>
            <person name="Sun Q."/>
            <person name="Mori K."/>
        </authorList>
    </citation>
    <scope>NUCLEOTIDE SEQUENCE [LARGE SCALE GENOMIC DNA]</scope>
    <source>
        <strain evidence="4 5">JCM 4362</strain>
    </source>
</reference>
<evidence type="ECO:0000259" key="2">
    <source>
        <dbReference type="Pfam" id="PF01609"/>
    </source>
</evidence>